<dbReference type="OMA" id="FMDINAI"/>
<name>J7S0I1_HUIN7</name>
<dbReference type="GeneID" id="34526712"/>
<evidence type="ECO:0000313" key="3">
    <source>
        <dbReference type="Proteomes" id="UP000006310"/>
    </source>
</evidence>
<dbReference type="GO" id="GO:0006281">
    <property type="term" value="P:DNA repair"/>
    <property type="evidence" value="ECO:0007669"/>
    <property type="project" value="EnsemblFungi"/>
</dbReference>
<sequence>MSDEEFSSDSGNDKIALTARKVVRFLLSNAEASNGIVTKSRLQVVVRTVSEQLNNDRKIPMRVIIEHVNGILWDVYGFRLLGIPPRGESSTAQPALADPSKADHFLLVNKLPWRKHFDEFKLSQVSSTYDKLIVDGEYVGGEMSLSDATAAGTKLGVDEDLVCKGLTAVALSIILFSRNNIVQRELLHHLSEFGIPIDGTRIPILEWSIDEFLRWLERREYVVRAQDKTDLEGSSTLYRTGRRTQTEFPLPSLVQLVRETMALTPEQAATLEDDIRQSVADAYGPVPTEQD</sequence>
<dbReference type="EMBL" id="HE978319">
    <property type="protein sequence ID" value="CCK70997.1"/>
    <property type="molecule type" value="Genomic_DNA"/>
</dbReference>
<dbReference type="STRING" id="1071383.J7S0I1"/>
<dbReference type="eggNOG" id="KOG4562">
    <property type="taxonomic scope" value="Eukaryota"/>
</dbReference>
<protein>
    <recommendedName>
        <fullName evidence="1">MAGE domain-containing protein</fullName>
    </recommendedName>
</protein>
<dbReference type="Gene3D" id="1.10.10.1210">
    <property type="entry name" value="MAGE homology domain, winged helix WH2 motif"/>
    <property type="match status" value="1"/>
</dbReference>
<gene>
    <name evidence="2" type="primary">KNAG0F03350</name>
    <name evidence="2" type="ordered locus">KNAG_0F03350</name>
</gene>
<feature type="domain" description="MAGE" evidence="1">
    <location>
        <begin position="22"/>
        <end position="249"/>
    </location>
</feature>
<dbReference type="HOGENOM" id="CLU_081930_0_0_1"/>
<organism evidence="2 3">
    <name type="scientific">Huiozyma naganishii (strain ATCC MYA-139 / BCRC 22969 / CBS 8797 / KCTC 17520 / NBRC 10181 / NCYC 3082 / Yp74L-3)</name>
    <name type="common">Yeast</name>
    <name type="synonym">Kazachstania naganishii</name>
    <dbReference type="NCBI Taxonomy" id="1071383"/>
    <lineage>
        <taxon>Eukaryota</taxon>
        <taxon>Fungi</taxon>
        <taxon>Dikarya</taxon>
        <taxon>Ascomycota</taxon>
        <taxon>Saccharomycotina</taxon>
        <taxon>Saccharomycetes</taxon>
        <taxon>Saccharomycetales</taxon>
        <taxon>Saccharomycetaceae</taxon>
        <taxon>Huiozyma</taxon>
    </lineage>
</organism>
<evidence type="ECO:0000313" key="2">
    <source>
        <dbReference type="EMBL" id="CCK70997.1"/>
    </source>
</evidence>
<dbReference type="AlphaFoldDB" id="J7S0I1"/>
<dbReference type="GO" id="GO:0019789">
    <property type="term" value="F:SUMO transferase activity"/>
    <property type="evidence" value="ECO:0007669"/>
    <property type="project" value="EnsemblFungi"/>
</dbReference>
<dbReference type="InterPro" id="IPR002190">
    <property type="entry name" value="MHD_dom"/>
</dbReference>
<dbReference type="Pfam" id="PF01454">
    <property type="entry name" value="MAGE"/>
    <property type="match status" value="1"/>
</dbReference>
<dbReference type="OrthoDB" id="205198at2759"/>
<dbReference type="RefSeq" id="XP_022465243.1">
    <property type="nucleotide sequence ID" value="XM_022608781.1"/>
</dbReference>
<reference evidence="3" key="2">
    <citation type="submission" date="2012-08" db="EMBL/GenBank/DDBJ databases">
        <title>Genome sequence of Kazachstania naganishii.</title>
        <authorList>
            <person name="Gordon J.L."/>
            <person name="Armisen D."/>
            <person name="Proux-Wera E."/>
            <person name="OhEigeartaigh S.S."/>
            <person name="Byrne K.P."/>
            <person name="Wolfe K.H."/>
        </authorList>
    </citation>
    <scope>NUCLEOTIDE SEQUENCE [LARGE SCALE GENOMIC DNA]</scope>
    <source>
        <strain evidence="3">ATCC MYA-139 / BCRC 22969 / CBS 8797 / CCRC 22969 / KCTC 17520 / NBRC 10181 / NCYC 3082</strain>
    </source>
</reference>
<dbReference type="KEGG" id="kng:KNAG_0F03350"/>
<dbReference type="Proteomes" id="UP000006310">
    <property type="component" value="Chromosome 6"/>
</dbReference>
<proteinExistence type="predicted"/>
<dbReference type="GO" id="GO:0030915">
    <property type="term" value="C:Smc5-Smc6 complex"/>
    <property type="evidence" value="ECO:0007669"/>
    <property type="project" value="EnsemblFungi"/>
</dbReference>
<evidence type="ECO:0000259" key="1">
    <source>
        <dbReference type="Pfam" id="PF01454"/>
    </source>
</evidence>
<reference evidence="2 3" key="1">
    <citation type="journal article" date="2011" name="Proc. Natl. Acad. Sci. U.S.A.">
        <title>Evolutionary erosion of yeast sex chromosomes by mating-type switching accidents.</title>
        <authorList>
            <person name="Gordon J.L."/>
            <person name="Armisen D."/>
            <person name="Proux-Wera E."/>
            <person name="Oheigeartaigh S.S."/>
            <person name="Byrne K.P."/>
            <person name="Wolfe K.H."/>
        </authorList>
    </citation>
    <scope>NUCLEOTIDE SEQUENCE [LARGE SCALE GENOMIC DNA]</scope>
    <source>
        <strain evidence="3">ATCC MYA-139 / BCRC 22969 / CBS 8797 / CCRC 22969 / KCTC 17520 / NBRC 10181 / NCYC 3082</strain>
    </source>
</reference>
<dbReference type="InterPro" id="IPR041899">
    <property type="entry name" value="MAGE_WH2"/>
</dbReference>
<accession>J7S0I1</accession>
<keyword evidence="3" id="KW-1185">Reference proteome</keyword>